<name>A0ABY5P6H6_9LACT</name>
<accession>A0ABY5P6H6</accession>
<dbReference type="Proteomes" id="UP001315967">
    <property type="component" value="Chromosome"/>
</dbReference>
<evidence type="ECO:0000313" key="4">
    <source>
        <dbReference type="EMBL" id="UUX34332.1"/>
    </source>
</evidence>
<protein>
    <submittedName>
        <fullName evidence="4">N-acetylmuramoyl-L-alanine amidase</fullName>
        <ecNumber evidence="4">3.5.1.28</ecNumber>
    </submittedName>
</protein>
<keyword evidence="1 4" id="KW-0378">Hydrolase</keyword>
<dbReference type="Gene3D" id="2.30.30.40">
    <property type="entry name" value="SH3 Domains"/>
    <property type="match status" value="2"/>
</dbReference>
<keyword evidence="5" id="KW-1185">Reference proteome</keyword>
<dbReference type="CDD" id="cd02696">
    <property type="entry name" value="MurNAc-LAA"/>
    <property type="match status" value="1"/>
</dbReference>
<dbReference type="EC" id="3.5.1.28" evidence="4"/>
<dbReference type="SMART" id="SM00646">
    <property type="entry name" value="Ami_3"/>
    <property type="match status" value="1"/>
</dbReference>
<dbReference type="PANTHER" id="PTHR30404:SF7">
    <property type="entry name" value="CELL WALL AMIDASE LYTH-RELATED"/>
    <property type="match status" value="1"/>
</dbReference>
<sequence>MSNILEKIFSKKYFPPILTILVLLIGSLAIANLLSDTTIIIEQDNVVIRESAATNSNAIVELSSGDQVTVISSDNGWNRVRFGTYDGWIPQWLLDNQQLVSDQNIYAQILVNTPVYSSPDENSELITNLESGQYLPINYESNGWISVTLTDGVGYFRTRLVGLINPEQVPTAELTEEAMDEQALEAERLALQDIGVIRSDFQLLYDSPSVYADYIYEIDRDQTFTVLDIVTDDVGNEFAFVEDENGIRGYVEDRLVAYLADSVGHVGTTNPGSLADATILIDPGHGGEDPGAISYDELTYEKDVTLDTAYIIRDHLEALGAEVLMTRDDDSFVPLNGIVDISNQSNADVFISLHYDASLYPDWSGITTYYYHESDFSIADSINNELINVNMINNGTNFGNYHVIRENSRPAVLLELGYMSNTNDLVSIRSEDYRHNIAEAIVTGLSNYFDNQAANEASN</sequence>
<gene>
    <name evidence="4" type="ORF">NRE15_01400</name>
</gene>
<dbReference type="EMBL" id="CP102453">
    <property type="protein sequence ID" value="UUX34332.1"/>
    <property type="molecule type" value="Genomic_DNA"/>
</dbReference>
<dbReference type="PROSITE" id="PS51781">
    <property type="entry name" value="SH3B"/>
    <property type="match status" value="1"/>
</dbReference>
<dbReference type="Pfam" id="PF08239">
    <property type="entry name" value="SH3_3"/>
    <property type="match status" value="1"/>
</dbReference>
<evidence type="ECO:0000259" key="3">
    <source>
        <dbReference type="PROSITE" id="PS51781"/>
    </source>
</evidence>
<dbReference type="InterPro" id="IPR002508">
    <property type="entry name" value="MurNAc-LAA_cat"/>
</dbReference>
<dbReference type="SUPFAM" id="SSF53187">
    <property type="entry name" value="Zn-dependent exopeptidases"/>
    <property type="match status" value="1"/>
</dbReference>
<dbReference type="Pfam" id="PF01520">
    <property type="entry name" value="Amidase_3"/>
    <property type="match status" value="1"/>
</dbReference>
<proteinExistence type="predicted"/>
<reference evidence="4 5" key="1">
    <citation type="submission" date="2022-08" db="EMBL/GenBank/DDBJ databases">
        <title>Aerococcaceae sp. nov isolated from spoiled eye mask.</title>
        <authorList>
            <person name="Zhou G."/>
            <person name="Xie X.-B."/>
            <person name="Shi Q.-S."/>
            <person name="Wang Y.-S."/>
            <person name="Wen X."/>
            <person name="Peng H."/>
            <person name="Yang X.-J."/>
            <person name="Tao H.-B."/>
            <person name="Huang X.-M."/>
        </authorList>
    </citation>
    <scope>NUCLEOTIDE SEQUENCE [LARGE SCALE GENOMIC DNA]</scope>
    <source>
        <strain evidence="5">DM20194951</strain>
    </source>
</reference>
<dbReference type="SMART" id="SM00287">
    <property type="entry name" value="SH3b"/>
    <property type="match status" value="3"/>
</dbReference>
<organism evidence="4 5">
    <name type="scientific">Fundicoccus culcitae</name>
    <dbReference type="NCBI Taxonomy" id="2969821"/>
    <lineage>
        <taxon>Bacteria</taxon>
        <taxon>Bacillati</taxon>
        <taxon>Bacillota</taxon>
        <taxon>Bacilli</taxon>
        <taxon>Lactobacillales</taxon>
        <taxon>Aerococcaceae</taxon>
        <taxon>Fundicoccus</taxon>
    </lineage>
</organism>
<keyword evidence="2" id="KW-0961">Cell wall biogenesis/degradation</keyword>
<evidence type="ECO:0000313" key="5">
    <source>
        <dbReference type="Proteomes" id="UP001315967"/>
    </source>
</evidence>
<dbReference type="InterPro" id="IPR050695">
    <property type="entry name" value="N-acetylmuramoyl_amidase_3"/>
</dbReference>
<dbReference type="Gene3D" id="3.40.630.40">
    <property type="entry name" value="Zn-dependent exopeptidases"/>
    <property type="match status" value="1"/>
</dbReference>
<evidence type="ECO:0000256" key="2">
    <source>
        <dbReference type="ARBA" id="ARBA00023316"/>
    </source>
</evidence>
<evidence type="ECO:0000256" key="1">
    <source>
        <dbReference type="ARBA" id="ARBA00022801"/>
    </source>
</evidence>
<feature type="domain" description="SH3b" evidence="3">
    <location>
        <begin position="35"/>
        <end position="97"/>
    </location>
</feature>
<dbReference type="PANTHER" id="PTHR30404">
    <property type="entry name" value="N-ACETYLMURAMOYL-L-ALANINE AMIDASE"/>
    <property type="match status" value="1"/>
</dbReference>
<dbReference type="InterPro" id="IPR003646">
    <property type="entry name" value="SH3-like_bac-type"/>
</dbReference>
<dbReference type="GO" id="GO:0008745">
    <property type="term" value="F:N-acetylmuramoyl-L-alanine amidase activity"/>
    <property type="evidence" value="ECO:0007669"/>
    <property type="project" value="UniProtKB-EC"/>
</dbReference>
<dbReference type="RefSeq" id="WP_313793835.1">
    <property type="nucleotide sequence ID" value="NZ_CP102453.1"/>
</dbReference>